<organism evidence="1 2">
    <name type="scientific">Nocardia aurantia</name>
    <dbReference type="NCBI Taxonomy" id="2585199"/>
    <lineage>
        <taxon>Bacteria</taxon>
        <taxon>Bacillati</taxon>
        <taxon>Actinomycetota</taxon>
        <taxon>Actinomycetes</taxon>
        <taxon>Mycobacteriales</taxon>
        <taxon>Nocardiaceae</taxon>
        <taxon>Nocardia</taxon>
    </lineage>
</organism>
<gene>
    <name evidence="1" type="ORF">NRB56_76220</name>
</gene>
<reference evidence="1 2" key="1">
    <citation type="submission" date="2019-10" db="EMBL/GenBank/DDBJ databases">
        <title>Nocardia macrotermitis sp. nov. and Nocardia aurantia sp. nov., isolated from the gut of fungus growing-termite Macrotermes natalensis.</title>
        <authorList>
            <person name="Benndorf R."/>
            <person name="Schwitalla J."/>
            <person name="Martin K."/>
            <person name="De Beer W."/>
            <person name="Kaster A.-K."/>
            <person name="Vollmers J."/>
            <person name="Poulsen M."/>
            <person name="Beemelmanns C."/>
        </authorList>
    </citation>
    <scope>NUCLEOTIDE SEQUENCE [LARGE SCALE GENOMIC DNA]</scope>
    <source>
        <strain evidence="1 2">RB56</strain>
    </source>
</reference>
<accession>A0A7K0E2H6</accession>
<dbReference type="Proteomes" id="UP000431401">
    <property type="component" value="Unassembled WGS sequence"/>
</dbReference>
<evidence type="ECO:0000313" key="1">
    <source>
        <dbReference type="EMBL" id="MQY32008.1"/>
    </source>
</evidence>
<name>A0A7K0E2H6_9NOCA</name>
<dbReference type="AlphaFoldDB" id="A0A7K0E2H6"/>
<dbReference type="EMBL" id="WEGI01000031">
    <property type="protein sequence ID" value="MQY32008.1"/>
    <property type="molecule type" value="Genomic_DNA"/>
</dbReference>
<comment type="caution">
    <text evidence="1">The sequence shown here is derived from an EMBL/GenBank/DDBJ whole genome shotgun (WGS) entry which is preliminary data.</text>
</comment>
<sequence length="34" mass="3356">MRTAPAGTVSASAVVVSTQIGSAVSSTYWVRSAG</sequence>
<keyword evidence="2" id="KW-1185">Reference proteome</keyword>
<evidence type="ECO:0000313" key="2">
    <source>
        <dbReference type="Proteomes" id="UP000431401"/>
    </source>
</evidence>
<proteinExistence type="predicted"/>
<protein>
    <submittedName>
        <fullName evidence="1">Uncharacterized protein</fullName>
    </submittedName>
</protein>